<keyword evidence="2" id="KW-0732">Signal</keyword>
<proteinExistence type="predicted"/>
<dbReference type="EMBL" id="QURH01000097">
    <property type="protein sequence ID" value="RFU42791.1"/>
    <property type="molecule type" value="Genomic_DNA"/>
</dbReference>
<gene>
    <name evidence="3" type="ORF">DZF91_04555</name>
</gene>
<organism evidence="3 4">
    <name type="scientific">Actinomadura logoneensis</name>
    <dbReference type="NCBI Taxonomy" id="2293572"/>
    <lineage>
        <taxon>Bacteria</taxon>
        <taxon>Bacillati</taxon>
        <taxon>Actinomycetota</taxon>
        <taxon>Actinomycetes</taxon>
        <taxon>Streptosporangiales</taxon>
        <taxon>Thermomonosporaceae</taxon>
        <taxon>Actinomadura</taxon>
    </lineage>
</organism>
<evidence type="ECO:0000313" key="4">
    <source>
        <dbReference type="Proteomes" id="UP000261811"/>
    </source>
</evidence>
<evidence type="ECO:0000313" key="3">
    <source>
        <dbReference type="EMBL" id="RFU42791.1"/>
    </source>
</evidence>
<sequence length="192" mass="19343">MNKMIVRGATAVLALCLASPALAACGDSKKSDDGDKATAAASPSSEASSKGTDGSGGSDSSGGAQPGTGSSPKPQGGVKSAVKLPVPDDLSGALQDTYFAAAHKSYPKGTRADVLTPTHVLFGKITGANGGVQFYAAGDIGFKNNPISQQDGPHVWKKDDSQQSWVYVSDTGGNLCGSVPKALVQAWGRSCN</sequence>
<feature type="signal peptide" evidence="2">
    <location>
        <begin position="1"/>
        <end position="23"/>
    </location>
</feature>
<feature type="compositionally biased region" description="Low complexity" evidence="1">
    <location>
        <begin position="37"/>
        <end position="52"/>
    </location>
</feature>
<feature type="region of interest" description="Disordered" evidence="1">
    <location>
        <begin position="25"/>
        <end position="84"/>
    </location>
</feature>
<comment type="caution">
    <text evidence="3">The sequence shown here is derived from an EMBL/GenBank/DDBJ whole genome shotgun (WGS) entry which is preliminary data.</text>
</comment>
<evidence type="ECO:0008006" key="5">
    <source>
        <dbReference type="Google" id="ProtNLM"/>
    </source>
</evidence>
<feature type="compositionally biased region" description="Gly residues" evidence="1">
    <location>
        <begin position="53"/>
        <end position="66"/>
    </location>
</feature>
<protein>
    <recommendedName>
        <fullName evidence="5">Lipoprotein</fullName>
    </recommendedName>
</protein>
<dbReference type="PROSITE" id="PS51257">
    <property type="entry name" value="PROKAR_LIPOPROTEIN"/>
    <property type="match status" value="1"/>
</dbReference>
<keyword evidence="4" id="KW-1185">Reference proteome</keyword>
<evidence type="ECO:0000256" key="2">
    <source>
        <dbReference type="SAM" id="SignalP"/>
    </source>
</evidence>
<dbReference type="AlphaFoldDB" id="A0A372JRZ7"/>
<feature type="chain" id="PRO_5016969884" description="Lipoprotein" evidence="2">
    <location>
        <begin position="24"/>
        <end position="192"/>
    </location>
</feature>
<reference evidence="3 4" key="1">
    <citation type="submission" date="2018-08" db="EMBL/GenBank/DDBJ databases">
        <title>Actinomadura jelena sp. nov., a novel Actinomycete isolated from soil in Chad.</title>
        <authorList>
            <person name="Shi L."/>
        </authorList>
    </citation>
    <scope>NUCLEOTIDE SEQUENCE [LARGE SCALE GENOMIC DNA]</scope>
    <source>
        <strain evidence="3 4">NEAU-G17</strain>
    </source>
</reference>
<name>A0A372JRZ7_9ACTN</name>
<dbReference type="Proteomes" id="UP000261811">
    <property type="component" value="Unassembled WGS sequence"/>
</dbReference>
<feature type="compositionally biased region" description="Basic and acidic residues" evidence="1">
    <location>
        <begin position="27"/>
        <end position="36"/>
    </location>
</feature>
<dbReference type="OrthoDB" id="3481295at2"/>
<dbReference type="RefSeq" id="WP_117356238.1">
    <property type="nucleotide sequence ID" value="NZ_QURH01000097.1"/>
</dbReference>
<evidence type="ECO:0000256" key="1">
    <source>
        <dbReference type="SAM" id="MobiDB-lite"/>
    </source>
</evidence>
<accession>A0A372JRZ7</accession>